<dbReference type="Proteomes" id="UP000071859">
    <property type="component" value="Unassembled WGS sequence"/>
</dbReference>
<organism evidence="1 2">
    <name type="scientific">Caballeronia calidae</name>
    <dbReference type="NCBI Taxonomy" id="1777139"/>
    <lineage>
        <taxon>Bacteria</taxon>
        <taxon>Pseudomonadati</taxon>
        <taxon>Pseudomonadota</taxon>
        <taxon>Betaproteobacteria</taxon>
        <taxon>Burkholderiales</taxon>
        <taxon>Burkholderiaceae</taxon>
        <taxon>Caballeronia</taxon>
    </lineage>
</organism>
<dbReference type="EMBL" id="FCOX02000029">
    <property type="protein sequence ID" value="SAK91320.1"/>
    <property type="molecule type" value="Genomic_DNA"/>
</dbReference>
<proteinExistence type="predicted"/>
<name>A0A158DAD0_9BURK</name>
<keyword evidence="2" id="KW-1185">Reference proteome</keyword>
<protein>
    <submittedName>
        <fullName evidence="1">Uncharacterized protein</fullName>
    </submittedName>
</protein>
<dbReference type="OrthoDB" id="9135626at2"/>
<accession>A0A158DAD0</accession>
<sequence>MFTLEDDEFECYSCGTVFKGIVLGVTVQWERVYYMRDTRMVAAKNSFRWECYCSTKCREARLKQAMRALEVPIPAVPPGLGPIEVCARCRGPVDMTQFHRAYVEDEVETDGVNSNPIDVNYLAVVCKACDPWNDDKVQKWPEVTPMEEVPPKSNPFVTPEGAFTPTSYLDFRIRAMRLRRAVGNGLLSRTRAYQLFSQICGYQSFQQLRRVLVSGNVPEPVWDSQLSDIQLAMRRQAQIAVLVSTLPTSEAEAANLIDIGGFSSRPQQRFRPKRRPLHDLPGTERIVLGRGSSVSTALMPPAAEAHSAGAWSSIRSPTASSFAEGWCGGNGVTVAYRKRRKVQLRAQLQGDSVSVGGRRRLESTLRLKRRFATIGMVLDVDETEVMT</sequence>
<gene>
    <name evidence="1" type="ORF">AWB78_04910</name>
</gene>
<reference evidence="1" key="1">
    <citation type="submission" date="2016-01" db="EMBL/GenBank/DDBJ databases">
        <authorList>
            <person name="Peeters C."/>
        </authorList>
    </citation>
    <scope>NUCLEOTIDE SEQUENCE</scope>
    <source>
        <strain evidence="1">LMG 29321</strain>
    </source>
</reference>
<comment type="caution">
    <text evidence="1">The sequence shown here is derived from an EMBL/GenBank/DDBJ whole genome shotgun (WGS) entry which is preliminary data.</text>
</comment>
<evidence type="ECO:0000313" key="2">
    <source>
        <dbReference type="Proteomes" id="UP000071859"/>
    </source>
</evidence>
<dbReference type="RefSeq" id="WP_062608507.1">
    <property type="nucleotide sequence ID" value="NZ_FCOX02000029.1"/>
</dbReference>
<evidence type="ECO:0000313" key="1">
    <source>
        <dbReference type="EMBL" id="SAK91320.1"/>
    </source>
</evidence>
<dbReference type="AlphaFoldDB" id="A0A158DAD0"/>